<proteinExistence type="predicted"/>
<reference evidence="1" key="1">
    <citation type="submission" date="2014-11" db="EMBL/GenBank/DDBJ databases">
        <authorList>
            <person name="Amaro Gonzalez C."/>
        </authorList>
    </citation>
    <scope>NUCLEOTIDE SEQUENCE</scope>
</reference>
<sequence length="58" mass="6596">MAATTVHKFIPKPVNSPSFTDIINLCFSAYIYRFICCLFSQCSLAHSSQIYQFKNGNK</sequence>
<accession>A0A0E9QDD7</accession>
<protein>
    <submittedName>
        <fullName evidence="1">Uncharacterized protein</fullName>
    </submittedName>
</protein>
<organism evidence="1">
    <name type="scientific">Anguilla anguilla</name>
    <name type="common">European freshwater eel</name>
    <name type="synonym">Muraena anguilla</name>
    <dbReference type="NCBI Taxonomy" id="7936"/>
    <lineage>
        <taxon>Eukaryota</taxon>
        <taxon>Metazoa</taxon>
        <taxon>Chordata</taxon>
        <taxon>Craniata</taxon>
        <taxon>Vertebrata</taxon>
        <taxon>Euteleostomi</taxon>
        <taxon>Actinopterygii</taxon>
        <taxon>Neopterygii</taxon>
        <taxon>Teleostei</taxon>
        <taxon>Anguilliformes</taxon>
        <taxon>Anguillidae</taxon>
        <taxon>Anguilla</taxon>
    </lineage>
</organism>
<reference evidence="1" key="2">
    <citation type="journal article" date="2015" name="Fish Shellfish Immunol.">
        <title>Early steps in the European eel (Anguilla anguilla)-Vibrio vulnificus interaction in the gills: Role of the RtxA13 toxin.</title>
        <authorList>
            <person name="Callol A."/>
            <person name="Pajuelo D."/>
            <person name="Ebbesson L."/>
            <person name="Teles M."/>
            <person name="MacKenzie S."/>
            <person name="Amaro C."/>
        </authorList>
    </citation>
    <scope>NUCLEOTIDE SEQUENCE</scope>
</reference>
<evidence type="ECO:0000313" key="1">
    <source>
        <dbReference type="EMBL" id="JAH14871.1"/>
    </source>
</evidence>
<name>A0A0E9QDD7_ANGAN</name>
<dbReference type="EMBL" id="GBXM01093706">
    <property type="protein sequence ID" value="JAH14871.1"/>
    <property type="molecule type" value="Transcribed_RNA"/>
</dbReference>
<dbReference type="AlphaFoldDB" id="A0A0E9QDD7"/>